<feature type="region of interest" description="Disordered" evidence="1">
    <location>
        <begin position="1"/>
        <end position="22"/>
    </location>
</feature>
<dbReference type="EMBL" id="FMHW01000002">
    <property type="protein sequence ID" value="SCL20746.1"/>
    <property type="molecule type" value="Genomic_DNA"/>
</dbReference>
<dbReference type="Proteomes" id="UP000198959">
    <property type="component" value="Unassembled WGS sequence"/>
</dbReference>
<proteinExistence type="predicted"/>
<dbReference type="InterPro" id="IPR038765">
    <property type="entry name" value="Papain-like_cys_pep_sf"/>
</dbReference>
<protein>
    <submittedName>
        <fullName evidence="3">Transglutaminase-like superfamily protein</fullName>
    </submittedName>
</protein>
<dbReference type="RefSeq" id="WP_176738297.1">
    <property type="nucleotide sequence ID" value="NZ_FMHW01000002.1"/>
</dbReference>
<evidence type="ECO:0000256" key="1">
    <source>
        <dbReference type="SAM" id="MobiDB-lite"/>
    </source>
</evidence>
<evidence type="ECO:0000259" key="2">
    <source>
        <dbReference type="SMART" id="SM00460"/>
    </source>
</evidence>
<dbReference type="Pfam" id="PF01841">
    <property type="entry name" value="Transglut_core"/>
    <property type="match status" value="1"/>
</dbReference>
<dbReference type="InterPro" id="IPR002931">
    <property type="entry name" value="Transglutaminase-like"/>
</dbReference>
<gene>
    <name evidence="3" type="ORF">GA0074692_0969</name>
</gene>
<keyword evidence="4" id="KW-1185">Reference proteome</keyword>
<dbReference type="AlphaFoldDB" id="A0A1C6RU61"/>
<name>A0A1C6RU61_9ACTN</name>
<evidence type="ECO:0000313" key="4">
    <source>
        <dbReference type="Proteomes" id="UP000198959"/>
    </source>
</evidence>
<dbReference type="SUPFAM" id="SSF54001">
    <property type="entry name" value="Cysteine proteinases"/>
    <property type="match status" value="1"/>
</dbReference>
<evidence type="ECO:0000313" key="3">
    <source>
        <dbReference type="EMBL" id="SCL20746.1"/>
    </source>
</evidence>
<sequence length="323" mass="35504">MSRSGDAGPIPSADAAVADDRSMHGTTVDEINRLLALLGRIPDDVRQFTHTAEDARQRYGFTGDLLETMIGAGLPHRRDTHGAARYDLTDLKNMATHLTVGAGPRAALRYWAAAYNRATSQVNYEVRYRVKCPTPGHSGRCRYRALMPGGQVVEREAAPDDAQPLPVVRFTLGNDWPDLPASVRDVLAEVEGLTFMNLPEILRWDLDFMRRTGLADCAGAAKLLVTEGRRRGLAVRSSYGLLATAPYSTTHHWSEFAVEDRWVPVDPLLINLMIRIGVLDAGRWTPARSPGSVLSRVVDHQGPPIVSHDGVPIDVTFPTRVKV</sequence>
<dbReference type="STRING" id="145854.GA0074692_0969"/>
<feature type="domain" description="Transglutaminase-like" evidence="2">
    <location>
        <begin position="209"/>
        <end position="269"/>
    </location>
</feature>
<accession>A0A1C6RU61</accession>
<reference evidence="4" key="1">
    <citation type="submission" date="2016-06" db="EMBL/GenBank/DDBJ databases">
        <authorList>
            <person name="Varghese N."/>
            <person name="Submissions Spin"/>
        </authorList>
    </citation>
    <scope>NUCLEOTIDE SEQUENCE [LARGE SCALE GENOMIC DNA]</scope>
    <source>
        <strain evidence="4">DSM 43817</strain>
    </source>
</reference>
<dbReference type="SMART" id="SM00460">
    <property type="entry name" value="TGc"/>
    <property type="match status" value="1"/>
</dbReference>
<organism evidence="3 4">
    <name type="scientific">Micromonospora pallida</name>
    <dbReference type="NCBI Taxonomy" id="145854"/>
    <lineage>
        <taxon>Bacteria</taxon>
        <taxon>Bacillati</taxon>
        <taxon>Actinomycetota</taxon>
        <taxon>Actinomycetes</taxon>
        <taxon>Micromonosporales</taxon>
        <taxon>Micromonosporaceae</taxon>
        <taxon>Micromonospora</taxon>
    </lineage>
</organism>